<evidence type="ECO:0000313" key="2">
    <source>
        <dbReference type="EMBL" id="MFH8251290.1"/>
    </source>
</evidence>
<dbReference type="Proteomes" id="UP001610861">
    <property type="component" value="Unassembled WGS sequence"/>
</dbReference>
<gene>
    <name evidence="2" type="ORF">ACH3VR_13040</name>
</gene>
<dbReference type="InterPro" id="IPR036188">
    <property type="entry name" value="FAD/NAD-bd_sf"/>
</dbReference>
<evidence type="ECO:0000313" key="3">
    <source>
        <dbReference type="Proteomes" id="UP001610861"/>
    </source>
</evidence>
<dbReference type="SUPFAM" id="SSF51905">
    <property type="entry name" value="FAD/NAD(P)-binding domain"/>
    <property type="match status" value="1"/>
</dbReference>
<dbReference type="InterPro" id="IPR050464">
    <property type="entry name" value="Zeta_carotene_desat/Oxidored"/>
</dbReference>
<evidence type="ECO:0000259" key="1">
    <source>
        <dbReference type="Pfam" id="PF01593"/>
    </source>
</evidence>
<name>A0ABW7Q8T4_9MICO</name>
<proteinExistence type="predicted"/>
<comment type="caution">
    <text evidence="2">The sequence shown here is derived from an EMBL/GenBank/DDBJ whole genome shotgun (WGS) entry which is preliminary data.</text>
</comment>
<feature type="domain" description="Amine oxidase" evidence="1">
    <location>
        <begin position="29"/>
        <end position="471"/>
    </location>
</feature>
<reference evidence="2 3" key="1">
    <citation type="submission" date="2024-09" db="EMBL/GenBank/DDBJ databases">
        <authorList>
            <person name="Pan X."/>
        </authorList>
    </citation>
    <scope>NUCLEOTIDE SEQUENCE [LARGE SCALE GENOMIC DNA]</scope>
    <source>
        <strain evidence="2 3">B2969</strain>
    </source>
</reference>
<organism evidence="2 3">
    <name type="scientific">Microbacterium alkaliflavum</name>
    <dbReference type="NCBI Taxonomy" id="3248839"/>
    <lineage>
        <taxon>Bacteria</taxon>
        <taxon>Bacillati</taxon>
        <taxon>Actinomycetota</taxon>
        <taxon>Actinomycetes</taxon>
        <taxon>Micrococcales</taxon>
        <taxon>Microbacteriaceae</taxon>
        <taxon>Microbacterium</taxon>
    </lineage>
</organism>
<dbReference type="EMBL" id="JBIQWL010000004">
    <property type="protein sequence ID" value="MFH8251290.1"/>
    <property type="molecule type" value="Genomic_DNA"/>
</dbReference>
<dbReference type="Gene3D" id="3.50.50.60">
    <property type="entry name" value="FAD/NAD(P)-binding domain"/>
    <property type="match status" value="1"/>
</dbReference>
<dbReference type="PRINTS" id="PR00411">
    <property type="entry name" value="PNDRDTASEI"/>
</dbReference>
<dbReference type="Gene3D" id="1.10.3110.10">
    <property type="entry name" value="protoporphyrinogen ix oxidase, domain 3"/>
    <property type="match status" value="1"/>
</dbReference>
<keyword evidence="3" id="KW-1185">Reference proteome</keyword>
<dbReference type="PANTHER" id="PTHR42923:SF3">
    <property type="entry name" value="PROTOPORPHYRINOGEN OXIDASE"/>
    <property type="match status" value="1"/>
</dbReference>
<accession>A0ABW7Q8T4</accession>
<dbReference type="PANTHER" id="PTHR42923">
    <property type="entry name" value="PROTOPORPHYRINOGEN OXIDASE"/>
    <property type="match status" value="1"/>
</dbReference>
<dbReference type="InterPro" id="IPR002937">
    <property type="entry name" value="Amino_oxidase"/>
</dbReference>
<dbReference type="RefSeq" id="WP_397556741.1">
    <property type="nucleotide sequence ID" value="NZ_JBIQWL010000004.1"/>
</dbReference>
<dbReference type="Pfam" id="PF01593">
    <property type="entry name" value="Amino_oxidase"/>
    <property type="match status" value="1"/>
</dbReference>
<dbReference type="Gene3D" id="3.90.660.20">
    <property type="entry name" value="Protoporphyrinogen oxidase, mitochondrial, domain 2"/>
    <property type="match status" value="1"/>
</dbReference>
<protein>
    <submittedName>
        <fullName evidence="2">Protoporphyrinogen/coproporphyrinogen oxidase</fullName>
    </submittedName>
</protein>
<sequence>MAEEQPAEALDEVASAAQEKHVVVVGGGIAGLVAALECAKVGLRVTLIEQSDRLGGAIRSVEAGGLSLDAAVEGWSIRGAAVRALAEELGLAAAIVPAAVTDTWIGGLPGVAPLPERSIVGIPDNPWDVRVRRIIGWRGTWRAYLDRVRPPLTIGKERSLGKLVRTRMGDAVLERLVAPLSLGVYGTHPDDVDVEAVAPGLSTALTRTGSLSGAVFDLLVDATPGPRLEGLAGGMPQLVEAAHERLVELGAVVRTGVRADRLERHDDGRWTVETAGDAPEADAADQVVVATPEAEARRLLAPVVPSLDAPVEVVHPVEVVTLVVADAALDAAPLAAVYPLPGTSRAVAVVDSTARWPWVAAAAGSGVRVLRVFFGAAGEPAATAGLDDAAAAELARGEASTLLGVGLRDVRGAARAPFEPPRPASALGHAEAADAARQAIRTVDGLAAVGAWLAGSGLAQVVPDALKEGDRVRRMMLWNEPGE</sequence>